<sequence length="316" mass="36262">MQKQLEQYFGCKVKIAEYKNKLQLPIFMTMRDILMVEIYGVNFAIIDVVKETELSVAAMKKQKAKYEEALQCPVAYEVALNSVSMRNALVKSGVPFVDLPGNVFLPFMGIILQDVYRKQLVKADKMMPATQMVFLELLYMDDEESVLKSEVANKLNLTKTSITRATAQLEGMGLIRQMKSRTEIAIKRNYSRKEYYENAKAYLINPVQKEITIMRCEATFESFSAGETALSQESELNPPRIEERAIYKGEEVVDQLEIVDVRLEDIDDCLKVQLWKYNPSYFAREGCVDPVSLACTFKGNEDERIEMSVEKLLEEL</sequence>
<reference evidence="2" key="1">
    <citation type="submission" date="2015-05" db="EMBL/GenBank/DDBJ databases">
        <authorList>
            <consortium name="Pathogen Informatics"/>
        </authorList>
    </citation>
    <scope>NUCLEOTIDE SEQUENCE [LARGE SCALE GENOMIC DNA]</scope>
    <source>
        <strain evidence="2">L1-83</strain>
    </source>
</reference>
<dbReference type="SUPFAM" id="SSF46785">
    <property type="entry name" value="Winged helix' DNA-binding domain"/>
    <property type="match status" value="1"/>
</dbReference>
<dbReference type="EMBL" id="CVRS01000063">
    <property type="protein sequence ID" value="CRL36233.1"/>
    <property type="molecule type" value="Genomic_DNA"/>
</dbReference>
<proteinExistence type="predicted"/>
<evidence type="ECO:0000313" key="2">
    <source>
        <dbReference type="Proteomes" id="UP000049828"/>
    </source>
</evidence>
<accession>A0A0M6WI27</accession>
<dbReference type="AlphaFoldDB" id="A0A0M6WI27"/>
<dbReference type="Gene3D" id="1.10.10.10">
    <property type="entry name" value="Winged helix-like DNA-binding domain superfamily/Winged helix DNA-binding domain"/>
    <property type="match status" value="1"/>
</dbReference>
<dbReference type="GeneID" id="75162290"/>
<dbReference type="OrthoDB" id="2004745at2"/>
<evidence type="ECO:0000313" key="1">
    <source>
        <dbReference type="EMBL" id="CRL36233.1"/>
    </source>
</evidence>
<dbReference type="RefSeq" id="WP_007888526.1">
    <property type="nucleotide sequence ID" value="NZ_CVRS01000063.1"/>
</dbReference>
<gene>
    <name evidence="1" type="ORF">RIL183_18841</name>
</gene>
<dbReference type="Proteomes" id="UP000049828">
    <property type="component" value="Unassembled WGS sequence"/>
</dbReference>
<dbReference type="InterPro" id="IPR036390">
    <property type="entry name" value="WH_DNA-bd_sf"/>
</dbReference>
<name>A0A0M6WI27_9FIRM</name>
<protein>
    <submittedName>
        <fullName evidence="1">Uncharacterized protein</fullName>
    </submittedName>
</protein>
<organism evidence="1 2">
    <name type="scientific">Roseburia inulinivorans</name>
    <dbReference type="NCBI Taxonomy" id="360807"/>
    <lineage>
        <taxon>Bacteria</taxon>
        <taxon>Bacillati</taxon>
        <taxon>Bacillota</taxon>
        <taxon>Clostridia</taxon>
        <taxon>Lachnospirales</taxon>
        <taxon>Lachnospiraceae</taxon>
        <taxon>Roseburia</taxon>
    </lineage>
</organism>
<keyword evidence="2" id="KW-1185">Reference proteome</keyword>
<dbReference type="InterPro" id="IPR036388">
    <property type="entry name" value="WH-like_DNA-bd_sf"/>
</dbReference>